<proteinExistence type="predicted"/>
<dbReference type="Proteomes" id="UP000799777">
    <property type="component" value="Unassembled WGS sequence"/>
</dbReference>
<sequence>MITATYSTTSTSNSLQLHQAFLHHVSGDDIYSSSAPSTLASQFLLKDRYTRSVSTETRKIDFKVLDAPTLFLLCLADIDRLKLVQDNVRIFVLLMRLVKLLKDAGYSNFKERSLKEITKFYHCQLNRLASRRFKFALKDERHFNYKILVDVMYLGNKPTLHVVDSLTAFQGAEFLRLPDILTHDAGTNFASAEFCAEAKIIGVMCKQTERYYAPLRCAWDILFAELAGTMSDKAILQIAVKAVNDTAGPNGIVPTLLRSEAIQKAITALRKLTAERQVADALDTRNRPASEDLLALVLQSEVLVQRESDGWNSPYKIASIDGHNVTVDISDPKALHTLHTPPTPPANVANKRKAYVYITKKEEADLELAIKLCNDRVITTLGAPFEASNNQEISDLVGCGVFKLKMYNKKMHSRIYIFKSRLVREVKGKTTKLMNVELRKITQAYLQAQTNLKRTILAQLPAELMSQYLEGTLLHVIKPLYRIAEAGVHYSDADAFSIVSMQTDDTLMLRTAAFASLKEKKLKKAQFRSKPKSVLTSDATLDFNGCTLTIQASKAILNLKQKGQGGKTKLVETKASNCAQQYMEQRAPEDNLNRSLRYIPVDLNNAKLIVFVDGSFANNKDLSSQLGFVLMLVNKSTDIENTFTIRSNVIHYNSTKCKRVTQSVLASKIYGMVNRFDIGIAIATTLQMITERLSLLAVPLTICTDFFSLYECLVKLETTKEKRLIIDIMALRQSEDNPAHAFTKASLNCALGRFIDSNELTVWVKG</sequence>
<name>A0A9P4GW01_9PLEO</name>
<evidence type="ECO:0008006" key="3">
    <source>
        <dbReference type="Google" id="ProtNLM"/>
    </source>
</evidence>
<organism evidence="1 2">
    <name type="scientific">Setomelanomma holmii</name>
    <dbReference type="NCBI Taxonomy" id="210430"/>
    <lineage>
        <taxon>Eukaryota</taxon>
        <taxon>Fungi</taxon>
        <taxon>Dikarya</taxon>
        <taxon>Ascomycota</taxon>
        <taxon>Pezizomycotina</taxon>
        <taxon>Dothideomycetes</taxon>
        <taxon>Pleosporomycetidae</taxon>
        <taxon>Pleosporales</taxon>
        <taxon>Pleosporineae</taxon>
        <taxon>Phaeosphaeriaceae</taxon>
        <taxon>Setomelanomma</taxon>
    </lineage>
</organism>
<reference evidence="1" key="1">
    <citation type="journal article" date="2020" name="Stud. Mycol.">
        <title>101 Dothideomycetes genomes: a test case for predicting lifestyles and emergence of pathogens.</title>
        <authorList>
            <person name="Haridas S."/>
            <person name="Albert R."/>
            <person name="Binder M."/>
            <person name="Bloem J."/>
            <person name="Labutti K."/>
            <person name="Salamov A."/>
            <person name="Andreopoulos B."/>
            <person name="Baker S."/>
            <person name="Barry K."/>
            <person name="Bills G."/>
            <person name="Bluhm B."/>
            <person name="Cannon C."/>
            <person name="Castanera R."/>
            <person name="Culley D."/>
            <person name="Daum C."/>
            <person name="Ezra D."/>
            <person name="Gonzalez J."/>
            <person name="Henrissat B."/>
            <person name="Kuo A."/>
            <person name="Liang C."/>
            <person name="Lipzen A."/>
            <person name="Lutzoni F."/>
            <person name="Magnuson J."/>
            <person name="Mondo S."/>
            <person name="Nolan M."/>
            <person name="Ohm R."/>
            <person name="Pangilinan J."/>
            <person name="Park H.-J."/>
            <person name="Ramirez L."/>
            <person name="Alfaro M."/>
            <person name="Sun H."/>
            <person name="Tritt A."/>
            <person name="Yoshinaga Y."/>
            <person name="Zwiers L.-H."/>
            <person name="Turgeon B."/>
            <person name="Goodwin S."/>
            <person name="Spatafora J."/>
            <person name="Crous P."/>
            <person name="Grigoriev I."/>
        </authorList>
    </citation>
    <scope>NUCLEOTIDE SEQUENCE</scope>
    <source>
        <strain evidence="1">CBS 110217</strain>
    </source>
</reference>
<evidence type="ECO:0000313" key="2">
    <source>
        <dbReference type="Proteomes" id="UP000799777"/>
    </source>
</evidence>
<comment type="caution">
    <text evidence="1">The sequence shown here is derived from an EMBL/GenBank/DDBJ whole genome shotgun (WGS) entry which is preliminary data.</text>
</comment>
<dbReference type="OrthoDB" id="3780108at2759"/>
<gene>
    <name evidence="1" type="ORF">EK21DRAFT_105605</name>
</gene>
<evidence type="ECO:0000313" key="1">
    <source>
        <dbReference type="EMBL" id="KAF2022826.1"/>
    </source>
</evidence>
<dbReference type="AlphaFoldDB" id="A0A9P4GW01"/>
<dbReference type="EMBL" id="ML978430">
    <property type="protein sequence ID" value="KAF2022826.1"/>
    <property type="molecule type" value="Genomic_DNA"/>
</dbReference>
<accession>A0A9P4GW01</accession>
<keyword evidence="2" id="KW-1185">Reference proteome</keyword>
<protein>
    <recommendedName>
        <fullName evidence="3">Integrase catalytic domain-containing protein</fullName>
    </recommendedName>
</protein>